<evidence type="ECO:0000256" key="4">
    <source>
        <dbReference type="ARBA" id="ARBA00012780"/>
    </source>
</evidence>
<evidence type="ECO:0000256" key="5">
    <source>
        <dbReference type="ARBA" id="ARBA00022622"/>
    </source>
</evidence>
<dbReference type="GO" id="GO:0005975">
    <property type="term" value="P:carbohydrate metabolic process"/>
    <property type="evidence" value="ECO:0007669"/>
    <property type="project" value="InterPro"/>
</dbReference>
<keyword evidence="5" id="KW-0449">Lipoprotein</keyword>
<dbReference type="PROSITE" id="PS00587">
    <property type="entry name" value="GLYCOSYL_HYDROL_F17"/>
    <property type="match status" value="1"/>
</dbReference>
<dbReference type="InterPro" id="IPR017853">
    <property type="entry name" value="GH"/>
</dbReference>
<evidence type="ECO:0000256" key="11">
    <source>
        <dbReference type="ARBA" id="ARBA00033335"/>
    </source>
</evidence>
<evidence type="ECO:0000256" key="12">
    <source>
        <dbReference type="ARBA" id="ARBA00033417"/>
    </source>
</evidence>
<dbReference type="GO" id="GO:0098552">
    <property type="term" value="C:side of membrane"/>
    <property type="evidence" value="ECO:0007669"/>
    <property type="project" value="UniProtKB-KW"/>
</dbReference>
<dbReference type="EC" id="3.2.1.39" evidence="4"/>
<dbReference type="GO" id="GO:0006952">
    <property type="term" value="P:defense response"/>
    <property type="evidence" value="ECO:0007669"/>
    <property type="project" value="UniProtKB-KW"/>
</dbReference>
<comment type="caution">
    <text evidence="16">The sequence shown here is derived from an EMBL/GenBank/DDBJ whole genome shotgun (WGS) entry which is preliminary data.</text>
</comment>
<organism evidence="16 17">
    <name type="scientific">Hevea brasiliensis</name>
    <name type="common">Para rubber tree</name>
    <name type="synonym">Siphonia brasiliensis</name>
    <dbReference type="NCBI Taxonomy" id="3981"/>
    <lineage>
        <taxon>Eukaryota</taxon>
        <taxon>Viridiplantae</taxon>
        <taxon>Streptophyta</taxon>
        <taxon>Embryophyta</taxon>
        <taxon>Tracheophyta</taxon>
        <taxon>Spermatophyta</taxon>
        <taxon>Magnoliopsida</taxon>
        <taxon>eudicotyledons</taxon>
        <taxon>Gunneridae</taxon>
        <taxon>Pentapetalae</taxon>
        <taxon>rosids</taxon>
        <taxon>fabids</taxon>
        <taxon>Malpighiales</taxon>
        <taxon>Euphorbiaceae</taxon>
        <taxon>Crotonoideae</taxon>
        <taxon>Micrandreae</taxon>
        <taxon>Hevea</taxon>
    </lineage>
</organism>
<sequence length="493" mass="54515">MSVYRFPLQAIAGTSQPYPPQLFDQPPSLPSDCEPSPLLGSPLLELHNEYLEPPSSSYSLSSTSLHHLRHRSKLWNSSQQPATTFPGGQLPQTQTIIDSIKIFDTNPDILRAFANTNISVTVTVGNGDIPALSDERAARRWVADNIKPYYPQTRINRIAVGNEILMSAVQDWIAHLVPCMKALHHALVLAGIKDVKVSTPHTLGILYNSVPPSAARIRPGYQKSIFAPMLAFLRETKSPLMVNPYPYFSYAPKVAKYILFQPNRGIHDRFTGITYSNMFDAMMDAVYSAIKAMGYPDVDILVAETGWPSAGDPNQPACTVENAIAYNGNLIKHVTSGKGTPLMPNRRFETYLFALFNENLKPGTSAERNWGLFRPDFSPVYNVGILRNEQTNAPNPKPTPIPTPAGKKWCVPKPQANDQQLQANIDYICSQGVDCKPIQAGGVCFDPNNVRSHASFVMNSFYQTHGRNDFNCDFSQTGVLTTADPSHGTCKYI</sequence>
<evidence type="ECO:0000256" key="13">
    <source>
        <dbReference type="RuleBase" id="RU004335"/>
    </source>
</evidence>
<keyword evidence="5" id="KW-0325">Glycoprotein</keyword>
<evidence type="ECO:0000256" key="10">
    <source>
        <dbReference type="ARBA" id="ARBA00023295"/>
    </source>
</evidence>
<comment type="catalytic activity">
    <reaction evidence="1">
        <text>Hydrolysis of (1-&gt;3)-beta-D-glucosidic linkages in (1-&gt;3)-beta-D-glucans.</text>
        <dbReference type="EC" id="3.2.1.39"/>
    </reaction>
</comment>
<dbReference type="SMART" id="SM00768">
    <property type="entry name" value="X8"/>
    <property type="match status" value="1"/>
</dbReference>
<evidence type="ECO:0000256" key="7">
    <source>
        <dbReference type="ARBA" id="ARBA00022801"/>
    </source>
</evidence>
<evidence type="ECO:0000313" key="16">
    <source>
        <dbReference type="EMBL" id="KAF2296064.1"/>
    </source>
</evidence>
<name>A0A6A6L4Z8_HEVBR</name>
<keyword evidence="10 14" id="KW-0326">Glycosidase</keyword>
<evidence type="ECO:0000256" key="9">
    <source>
        <dbReference type="ARBA" id="ARBA00023157"/>
    </source>
</evidence>
<dbReference type="InterPro" id="IPR000490">
    <property type="entry name" value="Glyco_hydro_17"/>
</dbReference>
<dbReference type="Gene3D" id="1.20.58.1040">
    <property type="match status" value="1"/>
</dbReference>
<dbReference type="PANTHER" id="PTHR32227">
    <property type="entry name" value="GLUCAN ENDO-1,3-BETA-GLUCOSIDASE BG1-RELATED-RELATED"/>
    <property type="match status" value="1"/>
</dbReference>
<feature type="domain" description="X8" evidence="15">
    <location>
        <begin position="408"/>
        <end position="492"/>
    </location>
</feature>
<keyword evidence="6" id="KW-0732">Signal</keyword>
<dbReference type="FunFam" id="3.20.20.80:FF:000002">
    <property type="entry name" value="Glucan endo-1,3-beta-glucosidase 3"/>
    <property type="match status" value="1"/>
</dbReference>
<evidence type="ECO:0000259" key="15">
    <source>
        <dbReference type="SMART" id="SM00768"/>
    </source>
</evidence>
<evidence type="ECO:0000256" key="1">
    <source>
        <dbReference type="ARBA" id="ARBA00000382"/>
    </source>
</evidence>
<evidence type="ECO:0000313" key="17">
    <source>
        <dbReference type="Proteomes" id="UP000467840"/>
    </source>
</evidence>
<keyword evidence="8" id="KW-0611">Plant defense</keyword>
<gene>
    <name evidence="16" type="ORF">GH714_035943</name>
</gene>
<dbReference type="Proteomes" id="UP000467840">
    <property type="component" value="Chromosome 7"/>
</dbReference>
<reference evidence="16 17" key="1">
    <citation type="journal article" date="2020" name="Mol. Plant">
        <title>The Chromosome-Based Rubber Tree Genome Provides New Insights into Spurge Genome Evolution and Rubber Biosynthesis.</title>
        <authorList>
            <person name="Liu J."/>
            <person name="Shi C."/>
            <person name="Shi C.C."/>
            <person name="Li W."/>
            <person name="Zhang Q.J."/>
            <person name="Zhang Y."/>
            <person name="Li K."/>
            <person name="Lu H.F."/>
            <person name="Shi C."/>
            <person name="Zhu S.T."/>
            <person name="Xiao Z.Y."/>
            <person name="Nan H."/>
            <person name="Yue Y."/>
            <person name="Zhu X.G."/>
            <person name="Wu Y."/>
            <person name="Hong X.N."/>
            <person name="Fan G.Y."/>
            <person name="Tong Y."/>
            <person name="Zhang D."/>
            <person name="Mao C.L."/>
            <person name="Liu Y.L."/>
            <person name="Hao S.J."/>
            <person name="Liu W.Q."/>
            <person name="Lv M.Q."/>
            <person name="Zhang H.B."/>
            <person name="Liu Y."/>
            <person name="Hu-Tang G.R."/>
            <person name="Wang J.P."/>
            <person name="Wang J.H."/>
            <person name="Sun Y.H."/>
            <person name="Ni S.B."/>
            <person name="Chen W.B."/>
            <person name="Zhang X.C."/>
            <person name="Jiao Y.N."/>
            <person name="Eichler E.E."/>
            <person name="Li G.H."/>
            <person name="Liu X."/>
            <person name="Gao L.Z."/>
        </authorList>
    </citation>
    <scope>NUCLEOTIDE SEQUENCE [LARGE SCALE GENOMIC DNA]</scope>
    <source>
        <strain evidence="17">cv. GT1</strain>
        <tissue evidence="16">Leaf</tissue>
    </source>
</reference>
<dbReference type="AlphaFoldDB" id="A0A6A6L4Z8"/>
<keyword evidence="5" id="KW-0336">GPI-anchor</keyword>
<dbReference type="Pfam" id="PF00332">
    <property type="entry name" value="Glyco_hydro_17"/>
    <property type="match status" value="1"/>
</dbReference>
<evidence type="ECO:0000256" key="14">
    <source>
        <dbReference type="RuleBase" id="RU004336"/>
    </source>
</evidence>
<comment type="similarity">
    <text evidence="3 13">Belongs to the glycosyl hydrolase 17 family.</text>
</comment>
<dbReference type="InterPro" id="IPR044965">
    <property type="entry name" value="Glyco_hydro_17_plant"/>
</dbReference>
<evidence type="ECO:0000256" key="8">
    <source>
        <dbReference type="ARBA" id="ARBA00022821"/>
    </source>
</evidence>
<comment type="subcellular location">
    <subcellularLocation>
        <location evidence="2">Cell membrane</location>
        <topology evidence="2">Lipid-anchor</topology>
        <topology evidence="2">GPI-anchor</topology>
    </subcellularLocation>
</comment>
<dbReference type="SUPFAM" id="SSF51445">
    <property type="entry name" value="(Trans)glycosidases"/>
    <property type="match status" value="1"/>
</dbReference>
<evidence type="ECO:0000256" key="2">
    <source>
        <dbReference type="ARBA" id="ARBA00004609"/>
    </source>
</evidence>
<dbReference type="GO" id="GO:0042973">
    <property type="term" value="F:glucan endo-1,3-beta-D-glucosidase activity"/>
    <property type="evidence" value="ECO:0007669"/>
    <property type="project" value="UniProtKB-EC"/>
</dbReference>
<protein>
    <recommendedName>
        <fullName evidence="4">glucan endo-1,3-beta-D-glucosidase</fullName>
        <ecNumber evidence="4">3.2.1.39</ecNumber>
    </recommendedName>
    <alternativeName>
        <fullName evidence="11">(1-&gt;3)-beta-glucan endohydrolase</fullName>
    </alternativeName>
    <alternativeName>
        <fullName evidence="12">Beta-1,3-endoglucanase</fullName>
    </alternativeName>
</protein>
<proteinExistence type="inferred from homology"/>
<accession>A0A6A6L4Z8</accession>
<dbReference type="FunFam" id="1.20.58.1040:FF:000003">
    <property type="entry name" value="glucan endo-1,3-beta-glucosidase 7"/>
    <property type="match status" value="1"/>
</dbReference>
<dbReference type="Pfam" id="PF07983">
    <property type="entry name" value="X8"/>
    <property type="match status" value="1"/>
</dbReference>
<keyword evidence="7 14" id="KW-0378">Hydrolase</keyword>
<keyword evidence="5" id="KW-0472">Membrane</keyword>
<dbReference type="InterPro" id="IPR012946">
    <property type="entry name" value="X8"/>
</dbReference>
<dbReference type="Gene3D" id="3.20.20.80">
    <property type="entry name" value="Glycosidases"/>
    <property type="match status" value="1"/>
</dbReference>
<keyword evidence="17" id="KW-1185">Reference proteome</keyword>
<evidence type="ECO:0000256" key="3">
    <source>
        <dbReference type="ARBA" id="ARBA00008773"/>
    </source>
</evidence>
<dbReference type="EMBL" id="JAAGAX010000013">
    <property type="protein sequence ID" value="KAF2296064.1"/>
    <property type="molecule type" value="Genomic_DNA"/>
</dbReference>
<evidence type="ECO:0000256" key="6">
    <source>
        <dbReference type="ARBA" id="ARBA00022729"/>
    </source>
</evidence>
<dbReference type="GO" id="GO:0005886">
    <property type="term" value="C:plasma membrane"/>
    <property type="evidence" value="ECO:0007669"/>
    <property type="project" value="UniProtKB-SubCell"/>
</dbReference>
<keyword evidence="9" id="KW-1015">Disulfide bond</keyword>